<dbReference type="Proteomes" id="UP000515156">
    <property type="component" value="Chromosome 2"/>
</dbReference>
<dbReference type="GO" id="GO:0005814">
    <property type="term" value="C:centriole"/>
    <property type="evidence" value="ECO:0007669"/>
    <property type="project" value="TreeGrafter"/>
</dbReference>
<dbReference type="RefSeq" id="XP_030047594.1">
    <property type="nucleotide sequence ID" value="XM_030191734.1"/>
</dbReference>
<keyword evidence="3 4" id="KW-0407">Ion channel</keyword>
<dbReference type="InterPro" id="IPR038911">
    <property type="entry name" value="SCLT1"/>
</dbReference>
<evidence type="ECO:0000313" key="4">
    <source>
        <dbReference type="RefSeq" id="XP_030047595.1"/>
    </source>
</evidence>
<keyword evidence="3 4" id="KW-0406">Ion transport</keyword>
<dbReference type="GO" id="GO:0034220">
    <property type="term" value="P:monoatomic ion transmembrane transport"/>
    <property type="evidence" value="ECO:0007669"/>
    <property type="project" value="UniProtKB-KW"/>
</dbReference>
<dbReference type="AlphaFoldDB" id="A0A6P7XAJ4"/>
<name>A0A6P7XAJ4_9AMPH</name>
<feature type="coiled-coil region" evidence="1">
    <location>
        <begin position="456"/>
        <end position="671"/>
    </location>
</feature>
<sequence length="684" mass="80292">MATLEVDTQVKKLRETIRQVQPESFSRMPTEQESILREEDKSLPWLADRSLMAPLVGEYDSHVEDTSEQLHFCQTQMGEMRLKLEDVIHENEKLHRQLREFVEKQLESLPAGSDVGSDLHPEEQMIISLQEQLHLANQEKEHALELWQTVAEELDRLQQLYQEHMTEAQIHVFERQKQKDQLTSFQQLTKQLHEAKEQVESTNQQFLQTVTKQNLEIEQLHKQLRQAKLDLRAATVKVDDMTKLMENLQEQIRQKEEDMVAVQGREEAADKRLQQLQSAITQLETRLRVAAQDVEQLGRERTSLEKQVGELQAKCSDLEEERYEAVARVRDSMQLVEEANLQKDQAFLRERQKDSEIKQMKEAMSLLIQEAAARTRKEVETARKHYNIQISQLTEDLSALQMDCSDKQSQIERAIREKRAAEEELEKMYREGRGNEGDHKKLEELHQRCLIAERTKNDLQISLQTAHNKIRQLEINSEEEMSRCQEMIRKLNSFLESERENCGSVSEERLKLLQENEQLKKEVVEWRKTAGEAQQKAKFQISTMEHECSVKEQSFEVRVAELEESSRNSTNELRRLLVAQQKATSRWKEETKKLTENAETRLKNLRSELNQQKHHSQELSSQLETANEKVVEYENLMTEYQEKTSRLQRRLDQAERRAASAFHQLNQVANQRRKAASMLDLENA</sequence>
<protein>
    <submittedName>
        <fullName evidence="3 4">Sodium channel and clathrin linker 1 isoform X1</fullName>
    </submittedName>
</protein>
<dbReference type="SUPFAM" id="SSF90257">
    <property type="entry name" value="Myosin rod fragments"/>
    <property type="match status" value="1"/>
</dbReference>
<gene>
    <name evidence="3 4" type="primary">SCLT1</name>
</gene>
<keyword evidence="2" id="KW-1185">Reference proteome</keyword>
<dbReference type="PANTHER" id="PTHR35970">
    <property type="entry name" value="SODIUM CHANNEL AND CLATHRIN LINKER 1"/>
    <property type="match status" value="1"/>
</dbReference>
<dbReference type="RefSeq" id="XP_030047595.1">
    <property type="nucleotide sequence ID" value="XM_030191735.1"/>
</dbReference>
<dbReference type="CTD" id="132320"/>
<dbReference type="GO" id="GO:0060271">
    <property type="term" value="P:cilium assembly"/>
    <property type="evidence" value="ECO:0007669"/>
    <property type="project" value="TreeGrafter"/>
</dbReference>
<dbReference type="OrthoDB" id="551053at2759"/>
<evidence type="ECO:0000313" key="3">
    <source>
        <dbReference type="RefSeq" id="XP_030047594.1"/>
    </source>
</evidence>
<dbReference type="GeneID" id="115461706"/>
<keyword evidence="1" id="KW-0175">Coiled coil</keyword>
<dbReference type="GO" id="GO:0045162">
    <property type="term" value="P:clustering of voltage-gated sodium channels"/>
    <property type="evidence" value="ECO:0007669"/>
    <property type="project" value="InterPro"/>
</dbReference>
<keyword evidence="3 4" id="KW-0813">Transport</keyword>
<accession>A0A6P7XAJ4</accession>
<dbReference type="PANTHER" id="PTHR35970:SF1">
    <property type="entry name" value="SODIUM CHANNEL AND CLATHRIN LINKER 1"/>
    <property type="match status" value="1"/>
</dbReference>
<dbReference type="KEGG" id="muo:115461706"/>
<reference evidence="3 4" key="1">
    <citation type="submission" date="2025-04" db="UniProtKB">
        <authorList>
            <consortium name="RefSeq"/>
        </authorList>
    </citation>
    <scope>IDENTIFICATION</scope>
</reference>
<feature type="coiled-coil region" evidence="1">
    <location>
        <begin position="185"/>
        <end position="321"/>
    </location>
</feature>
<proteinExistence type="predicted"/>
<dbReference type="Gene3D" id="1.20.5.340">
    <property type="match status" value="1"/>
</dbReference>
<evidence type="ECO:0000256" key="1">
    <source>
        <dbReference type="SAM" id="Coils"/>
    </source>
</evidence>
<organism evidence="2 4">
    <name type="scientific">Microcaecilia unicolor</name>
    <dbReference type="NCBI Taxonomy" id="1415580"/>
    <lineage>
        <taxon>Eukaryota</taxon>
        <taxon>Metazoa</taxon>
        <taxon>Chordata</taxon>
        <taxon>Craniata</taxon>
        <taxon>Vertebrata</taxon>
        <taxon>Euteleostomi</taxon>
        <taxon>Amphibia</taxon>
        <taxon>Gymnophiona</taxon>
        <taxon>Siphonopidae</taxon>
        <taxon>Microcaecilia</taxon>
    </lineage>
</organism>
<feature type="coiled-coil region" evidence="1">
    <location>
        <begin position="376"/>
        <end position="431"/>
    </location>
</feature>
<feature type="coiled-coil region" evidence="1">
    <location>
        <begin position="84"/>
        <end position="146"/>
    </location>
</feature>
<evidence type="ECO:0000313" key="2">
    <source>
        <dbReference type="Proteomes" id="UP000515156"/>
    </source>
</evidence>